<dbReference type="eggNOG" id="ENOG502S9W6">
    <property type="taxonomic scope" value="Eukaryota"/>
</dbReference>
<dbReference type="InterPro" id="IPR008889">
    <property type="entry name" value="VQ"/>
</dbReference>
<dbReference type="Proteomes" id="UP000027120">
    <property type="component" value="Unassembled WGS sequence"/>
</dbReference>
<evidence type="ECO:0000259" key="1">
    <source>
        <dbReference type="Pfam" id="PF05678"/>
    </source>
</evidence>
<protein>
    <recommendedName>
        <fullName evidence="1">VQ domain-containing protein</fullName>
    </recommendedName>
</protein>
<dbReference type="Pfam" id="PF05678">
    <property type="entry name" value="VQ"/>
    <property type="match status" value="1"/>
</dbReference>
<dbReference type="EMBL" id="KK784944">
    <property type="protein sequence ID" value="KDO58850.1"/>
    <property type="molecule type" value="Genomic_DNA"/>
</dbReference>
<accession>A0A067EYA8</accession>
<evidence type="ECO:0000313" key="2">
    <source>
        <dbReference type="EMBL" id="KDO58850.1"/>
    </source>
</evidence>
<feature type="domain" description="VQ" evidence="1">
    <location>
        <begin position="30"/>
        <end position="56"/>
    </location>
</feature>
<dbReference type="AlphaFoldDB" id="A0A067EYA8"/>
<evidence type="ECO:0000313" key="3">
    <source>
        <dbReference type="Proteomes" id="UP000027120"/>
    </source>
</evidence>
<sequence>MDVLGVQQMKIRKHNNYYKRCKKDVKVVYISSPVKFETCASKFRALVQELTGKDSDADAAAHRFSDTNSADDQNSPKVVVDQGLACAVSGDDHQQGDLRSSPSMEDQFDDLFMPHGEGSFLGMFTSNLFHHDFNFQQDLAL</sequence>
<dbReference type="STRING" id="2711.A0A067EYA8"/>
<gene>
    <name evidence="2" type="ORF">CISIN_1g041172mg</name>
</gene>
<dbReference type="InterPro" id="IPR039335">
    <property type="entry name" value="SIB1/2"/>
</dbReference>
<name>A0A067EYA8_CITSI</name>
<dbReference type="PANTHER" id="PTHR33624:SF17">
    <property type="entry name" value="OS07G0687400 PROTEIN"/>
    <property type="match status" value="1"/>
</dbReference>
<organism evidence="2 3">
    <name type="scientific">Citrus sinensis</name>
    <name type="common">Sweet orange</name>
    <name type="synonym">Citrus aurantium var. sinensis</name>
    <dbReference type="NCBI Taxonomy" id="2711"/>
    <lineage>
        <taxon>Eukaryota</taxon>
        <taxon>Viridiplantae</taxon>
        <taxon>Streptophyta</taxon>
        <taxon>Embryophyta</taxon>
        <taxon>Tracheophyta</taxon>
        <taxon>Spermatophyta</taxon>
        <taxon>Magnoliopsida</taxon>
        <taxon>eudicotyledons</taxon>
        <taxon>Gunneridae</taxon>
        <taxon>Pentapetalae</taxon>
        <taxon>rosids</taxon>
        <taxon>malvids</taxon>
        <taxon>Sapindales</taxon>
        <taxon>Rutaceae</taxon>
        <taxon>Aurantioideae</taxon>
        <taxon>Citrus</taxon>
    </lineage>
</organism>
<dbReference type="PaxDb" id="2711-XP_006465756.1"/>
<reference evidence="2 3" key="1">
    <citation type="submission" date="2014-04" db="EMBL/GenBank/DDBJ databases">
        <authorList>
            <consortium name="International Citrus Genome Consortium"/>
            <person name="Gmitter F."/>
            <person name="Chen C."/>
            <person name="Farmerie W."/>
            <person name="Harkins T."/>
            <person name="Desany B."/>
            <person name="Mohiuddin M."/>
            <person name="Kodira C."/>
            <person name="Borodovsky M."/>
            <person name="Lomsadze A."/>
            <person name="Burns P."/>
            <person name="Jenkins J."/>
            <person name="Prochnik S."/>
            <person name="Shu S."/>
            <person name="Chapman J."/>
            <person name="Pitluck S."/>
            <person name="Schmutz J."/>
            <person name="Rokhsar D."/>
        </authorList>
    </citation>
    <scope>NUCLEOTIDE SEQUENCE</scope>
</reference>
<dbReference type="PANTHER" id="PTHR33624">
    <property type="entry name" value="SIGMA FACTOR BINDING PROTEIN 1, CHLOROPLASTIC"/>
    <property type="match status" value="1"/>
</dbReference>
<proteinExistence type="predicted"/>
<keyword evidence="3" id="KW-1185">Reference proteome</keyword>